<reference evidence="1" key="2">
    <citation type="submission" date="2022-06" db="UniProtKB">
        <authorList>
            <consortium name="EnsemblMetazoa"/>
        </authorList>
    </citation>
    <scope>IDENTIFICATION</scope>
    <source>
        <strain evidence="1">PS312</strain>
    </source>
</reference>
<name>A0A2A6CH65_PRIPA</name>
<dbReference type="OrthoDB" id="5827952at2759"/>
<dbReference type="InterPro" id="IPR036691">
    <property type="entry name" value="Endo/exonu/phosph_ase_sf"/>
</dbReference>
<accession>A0A2A6CH65</accession>
<gene>
    <name evidence="1" type="primary">WBGene00284652</name>
</gene>
<protein>
    <submittedName>
        <fullName evidence="1">Uncharacterized protein</fullName>
    </submittedName>
</protein>
<dbReference type="PANTHER" id="PTHR23227:SF85">
    <property type="entry name" value="CRANIOFACIAL DEVELOPMENT PROTEIN 2"/>
    <property type="match status" value="1"/>
</dbReference>
<organism evidence="1 2">
    <name type="scientific">Pristionchus pacificus</name>
    <name type="common">Parasitic nematode worm</name>
    <dbReference type="NCBI Taxonomy" id="54126"/>
    <lineage>
        <taxon>Eukaryota</taxon>
        <taxon>Metazoa</taxon>
        <taxon>Ecdysozoa</taxon>
        <taxon>Nematoda</taxon>
        <taxon>Chromadorea</taxon>
        <taxon>Rhabditida</taxon>
        <taxon>Rhabditina</taxon>
        <taxon>Diplogasteromorpha</taxon>
        <taxon>Diplogasteroidea</taxon>
        <taxon>Neodiplogasteridae</taxon>
        <taxon>Pristionchus</taxon>
    </lineage>
</organism>
<dbReference type="Gene3D" id="3.60.10.10">
    <property type="entry name" value="Endonuclease/exonuclease/phosphatase"/>
    <property type="match status" value="1"/>
</dbReference>
<dbReference type="AlphaFoldDB" id="A0A2A6CH65"/>
<dbReference type="EnsemblMetazoa" id="PPA46283.1">
    <property type="protein sequence ID" value="PPA46283.1"/>
    <property type="gene ID" value="WBGene00284652"/>
</dbReference>
<dbReference type="InterPro" id="IPR027124">
    <property type="entry name" value="Swc5/CFDP1/2"/>
</dbReference>
<evidence type="ECO:0000313" key="2">
    <source>
        <dbReference type="Proteomes" id="UP000005239"/>
    </source>
</evidence>
<keyword evidence="2" id="KW-1185">Reference proteome</keyword>
<accession>A0A8R1V4F0</accession>
<reference evidence="2" key="1">
    <citation type="journal article" date="2008" name="Nat. Genet.">
        <title>The Pristionchus pacificus genome provides a unique perspective on nematode lifestyle and parasitism.</title>
        <authorList>
            <person name="Dieterich C."/>
            <person name="Clifton S.W."/>
            <person name="Schuster L.N."/>
            <person name="Chinwalla A."/>
            <person name="Delehaunty K."/>
            <person name="Dinkelacker I."/>
            <person name="Fulton L."/>
            <person name="Fulton R."/>
            <person name="Godfrey J."/>
            <person name="Minx P."/>
            <person name="Mitreva M."/>
            <person name="Roeseler W."/>
            <person name="Tian H."/>
            <person name="Witte H."/>
            <person name="Yang S.P."/>
            <person name="Wilson R.K."/>
            <person name="Sommer R.J."/>
        </authorList>
    </citation>
    <scope>NUCLEOTIDE SEQUENCE [LARGE SCALE GENOMIC DNA]</scope>
    <source>
        <strain evidence="2">PS312</strain>
    </source>
</reference>
<dbReference type="Proteomes" id="UP000005239">
    <property type="component" value="Unassembled WGS sequence"/>
</dbReference>
<dbReference type="PANTHER" id="PTHR23227">
    <property type="entry name" value="BUCENTAUR RELATED"/>
    <property type="match status" value="1"/>
</dbReference>
<proteinExistence type="predicted"/>
<dbReference type="SUPFAM" id="SSF56219">
    <property type="entry name" value="DNase I-like"/>
    <property type="match status" value="1"/>
</dbReference>
<evidence type="ECO:0000313" key="1">
    <source>
        <dbReference type="EnsemblMetazoa" id="PPA46283.1"/>
    </source>
</evidence>
<sequence>MMMRRRIDVLCVQEIRWKGDESRWANGYQLVCTEGDGLKNGVAVILSPRWSGCLVEVERANTRLMRVRLDVDGEMITIISAYAPQIGLDKRTKNEFYAKVGEMMENVKVDEMLMIGGDWNGHVGKTAEIFGDGNVHGGKGYGRQNVEGLRLLEFAQQHNLSNRSLPTMGEIHKKMKDIASGTQLQQ</sequence>